<accession>A0A0E9PI33</accession>
<evidence type="ECO:0000313" key="1">
    <source>
        <dbReference type="EMBL" id="JAH03503.1"/>
    </source>
</evidence>
<dbReference type="EMBL" id="GBXM01105074">
    <property type="protein sequence ID" value="JAH03503.1"/>
    <property type="molecule type" value="Transcribed_RNA"/>
</dbReference>
<organism evidence="1">
    <name type="scientific">Anguilla anguilla</name>
    <name type="common">European freshwater eel</name>
    <name type="synonym">Muraena anguilla</name>
    <dbReference type="NCBI Taxonomy" id="7936"/>
    <lineage>
        <taxon>Eukaryota</taxon>
        <taxon>Metazoa</taxon>
        <taxon>Chordata</taxon>
        <taxon>Craniata</taxon>
        <taxon>Vertebrata</taxon>
        <taxon>Euteleostomi</taxon>
        <taxon>Actinopterygii</taxon>
        <taxon>Neopterygii</taxon>
        <taxon>Teleostei</taxon>
        <taxon>Anguilliformes</taxon>
        <taxon>Anguillidae</taxon>
        <taxon>Anguilla</taxon>
    </lineage>
</organism>
<proteinExistence type="predicted"/>
<protein>
    <submittedName>
        <fullName evidence="1">Uncharacterized protein</fullName>
    </submittedName>
</protein>
<dbReference type="AlphaFoldDB" id="A0A0E9PI33"/>
<reference evidence="1" key="2">
    <citation type="journal article" date="2015" name="Fish Shellfish Immunol.">
        <title>Early steps in the European eel (Anguilla anguilla)-Vibrio vulnificus interaction in the gills: Role of the RtxA13 toxin.</title>
        <authorList>
            <person name="Callol A."/>
            <person name="Pajuelo D."/>
            <person name="Ebbesson L."/>
            <person name="Teles M."/>
            <person name="MacKenzie S."/>
            <person name="Amaro C."/>
        </authorList>
    </citation>
    <scope>NUCLEOTIDE SEQUENCE</scope>
</reference>
<name>A0A0E9PI33_ANGAN</name>
<reference evidence="1" key="1">
    <citation type="submission" date="2014-11" db="EMBL/GenBank/DDBJ databases">
        <authorList>
            <person name="Amaro Gonzalez C."/>
        </authorList>
    </citation>
    <scope>NUCLEOTIDE SEQUENCE</scope>
</reference>
<sequence length="23" mass="2966">MELILILEHRRTLREDCWRQIKI</sequence>